<dbReference type="PATRIC" id="fig|1136941.3.peg.555"/>
<dbReference type="Pfam" id="PF02358">
    <property type="entry name" value="Trehalose_PPase"/>
    <property type="match status" value="1"/>
</dbReference>
<reference evidence="4 5" key="2">
    <citation type="journal article" date="2017" name="Int. J. Syst. Evol. Microbiol.">
        <title>Gordonia phthalatica sp. nov., a di-n-butyl phthalate-degrading bacterium isolated from activated sludge.</title>
        <authorList>
            <person name="Jin D."/>
            <person name="Kong X."/>
            <person name="Jia M."/>
            <person name="Yu X."/>
            <person name="Wang X."/>
            <person name="Zhuang X."/>
            <person name="Deng Y."/>
            <person name="Bai Z."/>
        </authorList>
    </citation>
    <scope>NUCLEOTIDE SEQUENCE [LARGE SCALE GENOMIC DNA]</scope>
    <source>
        <strain evidence="4 5">QH-11</strain>
    </source>
</reference>
<dbReference type="PANTHER" id="PTHR43768:SF3">
    <property type="entry name" value="TREHALOSE 6-PHOSPHATE PHOSPHATASE"/>
    <property type="match status" value="1"/>
</dbReference>
<dbReference type="InterPro" id="IPR023214">
    <property type="entry name" value="HAD_sf"/>
</dbReference>
<gene>
    <name evidence="4" type="ORF">ACH46_02760</name>
</gene>
<dbReference type="NCBIfam" id="TIGR00685">
    <property type="entry name" value="T6PP"/>
    <property type="match status" value="1"/>
</dbReference>
<dbReference type="EC" id="3.1.3.12" evidence="3"/>
<evidence type="ECO:0000313" key="5">
    <source>
        <dbReference type="Proteomes" id="UP000063789"/>
    </source>
</evidence>
<dbReference type="InterPro" id="IPR036412">
    <property type="entry name" value="HAD-like_sf"/>
</dbReference>
<dbReference type="InterPro" id="IPR003337">
    <property type="entry name" value="Trehalose_PPase"/>
</dbReference>
<dbReference type="Gene3D" id="3.30.70.1020">
    <property type="entry name" value="Trehalose-6-phosphate phosphatase related protein, domain 2"/>
    <property type="match status" value="1"/>
</dbReference>
<accession>A0A0N9N8Z9</accession>
<evidence type="ECO:0000313" key="4">
    <source>
        <dbReference type="EMBL" id="ALG83625.1"/>
    </source>
</evidence>
<dbReference type="EMBL" id="CP011853">
    <property type="protein sequence ID" value="ALG83625.1"/>
    <property type="molecule type" value="Genomic_DNA"/>
</dbReference>
<comment type="pathway">
    <text evidence="3">Glycan biosynthesis; trehalose biosynthesis.</text>
</comment>
<dbReference type="GO" id="GO:0005992">
    <property type="term" value="P:trehalose biosynthetic process"/>
    <property type="evidence" value="ECO:0007669"/>
    <property type="project" value="UniProtKB-UniPathway"/>
</dbReference>
<dbReference type="Proteomes" id="UP000063789">
    <property type="component" value="Chromosome"/>
</dbReference>
<evidence type="ECO:0000256" key="3">
    <source>
        <dbReference type="RuleBase" id="RU361117"/>
    </source>
</evidence>
<dbReference type="PANTHER" id="PTHR43768">
    <property type="entry name" value="TREHALOSE 6-PHOSPHATE PHOSPHATASE"/>
    <property type="match status" value="1"/>
</dbReference>
<dbReference type="RefSeq" id="WP_062391580.1">
    <property type="nucleotide sequence ID" value="NZ_CP011853.1"/>
</dbReference>
<keyword evidence="5" id="KW-1185">Reference proteome</keyword>
<evidence type="ECO:0000256" key="2">
    <source>
        <dbReference type="ARBA" id="ARBA00024179"/>
    </source>
</evidence>
<proteinExistence type="inferred from homology"/>
<keyword evidence="3" id="KW-0460">Magnesium</keyword>
<dbReference type="AlphaFoldDB" id="A0A0N9N8Z9"/>
<keyword evidence="1 3" id="KW-0378">Hydrolase</keyword>
<keyword evidence="3" id="KW-0479">Metal-binding</keyword>
<comment type="similarity">
    <text evidence="3">Belongs to the trehalose phosphatase family.</text>
</comment>
<dbReference type="InterPro" id="IPR044651">
    <property type="entry name" value="OTSB-like"/>
</dbReference>
<dbReference type="STRING" id="1136941.ACH46_02760"/>
<dbReference type="OrthoDB" id="3902805at2"/>
<dbReference type="UniPathway" id="UPA00299"/>
<protein>
    <recommendedName>
        <fullName evidence="3">Trehalose 6-phosphate phosphatase</fullName>
        <ecNumber evidence="3">3.1.3.12</ecNumber>
    </recommendedName>
</protein>
<comment type="function">
    <text evidence="2 3">Removes the phosphate from trehalose 6-phosphate to produce free trehalose.</text>
</comment>
<sequence>MSEIVLDDALVAALDAFASRPSVLVASDFDGCVSPIVSRPEDARPNPRSMAALEAAAVAPQTHAALISGRARVDLQSLSGASADLTLVGSHGAEFADGFETAISPAQEDLLARIVAEFTEISAQFPGTSVERKPASVTLHTRMASHEDAVGALELAQAGPASWDGVHVTNGKMVIELAVIETSKGHALDRLRTAMGVDAVFYIGDDVTDEKAFAHLRDGDVGVKVGGGETAAPYRVADTDGVAAVLELIARLRG</sequence>
<dbReference type="Gene3D" id="3.40.50.1000">
    <property type="entry name" value="HAD superfamily/HAD-like"/>
    <property type="match status" value="1"/>
</dbReference>
<comment type="catalytic activity">
    <reaction evidence="3">
        <text>alpha,alpha-trehalose 6-phosphate + H2O = alpha,alpha-trehalose + phosphate</text>
        <dbReference type="Rhea" id="RHEA:23420"/>
        <dbReference type="ChEBI" id="CHEBI:15377"/>
        <dbReference type="ChEBI" id="CHEBI:16551"/>
        <dbReference type="ChEBI" id="CHEBI:43474"/>
        <dbReference type="ChEBI" id="CHEBI:58429"/>
        <dbReference type="EC" id="3.1.3.12"/>
    </reaction>
</comment>
<dbReference type="KEGG" id="goq:ACH46_02760"/>
<dbReference type="GO" id="GO:0004805">
    <property type="term" value="F:trehalose-phosphatase activity"/>
    <property type="evidence" value="ECO:0007669"/>
    <property type="project" value="UniProtKB-EC"/>
</dbReference>
<dbReference type="GO" id="GO:0046872">
    <property type="term" value="F:metal ion binding"/>
    <property type="evidence" value="ECO:0007669"/>
    <property type="project" value="UniProtKB-KW"/>
</dbReference>
<dbReference type="SUPFAM" id="SSF56784">
    <property type="entry name" value="HAD-like"/>
    <property type="match status" value="1"/>
</dbReference>
<reference evidence="5" key="1">
    <citation type="submission" date="2015-06" db="EMBL/GenBank/DDBJ databases">
        <title>Complete genome sequence and metabolic analysis of phthalate degradation pathway in Gordonia sp. QH-11.</title>
        <authorList>
            <person name="Jin D."/>
            <person name="Kong X."/>
            <person name="Bai Z."/>
        </authorList>
    </citation>
    <scope>NUCLEOTIDE SEQUENCE [LARGE SCALE GENOMIC DNA]</scope>
    <source>
        <strain evidence="5">QH-11</strain>
    </source>
</reference>
<evidence type="ECO:0000256" key="1">
    <source>
        <dbReference type="ARBA" id="ARBA00022801"/>
    </source>
</evidence>
<organism evidence="4 5">
    <name type="scientific">Gordonia phthalatica</name>
    <dbReference type="NCBI Taxonomy" id="1136941"/>
    <lineage>
        <taxon>Bacteria</taxon>
        <taxon>Bacillati</taxon>
        <taxon>Actinomycetota</taxon>
        <taxon>Actinomycetes</taxon>
        <taxon>Mycobacteriales</taxon>
        <taxon>Gordoniaceae</taxon>
        <taxon>Gordonia</taxon>
    </lineage>
</organism>
<comment type="cofactor">
    <cofactor evidence="3">
        <name>Mg(2+)</name>
        <dbReference type="ChEBI" id="CHEBI:18420"/>
    </cofactor>
</comment>
<name>A0A0N9N8Z9_9ACTN</name>